<organism evidence="8 9">
    <name type="scientific">Phascolomyces articulosus</name>
    <dbReference type="NCBI Taxonomy" id="60185"/>
    <lineage>
        <taxon>Eukaryota</taxon>
        <taxon>Fungi</taxon>
        <taxon>Fungi incertae sedis</taxon>
        <taxon>Mucoromycota</taxon>
        <taxon>Mucoromycotina</taxon>
        <taxon>Mucoromycetes</taxon>
        <taxon>Mucorales</taxon>
        <taxon>Lichtheimiaceae</taxon>
        <taxon>Phascolomyces</taxon>
    </lineage>
</organism>
<dbReference type="PROSITE" id="PS50850">
    <property type="entry name" value="MFS"/>
    <property type="match status" value="1"/>
</dbReference>
<feature type="transmembrane region" description="Helical" evidence="6">
    <location>
        <begin position="15"/>
        <end position="33"/>
    </location>
</feature>
<feature type="transmembrane region" description="Helical" evidence="6">
    <location>
        <begin position="293"/>
        <end position="316"/>
    </location>
</feature>
<dbReference type="InterPro" id="IPR036259">
    <property type="entry name" value="MFS_trans_sf"/>
</dbReference>
<proteinExistence type="predicted"/>
<dbReference type="SUPFAM" id="SSF103473">
    <property type="entry name" value="MFS general substrate transporter"/>
    <property type="match status" value="1"/>
</dbReference>
<keyword evidence="9" id="KW-1185">Reference proteome</keyword>
<dbReference type="PANTHER" id="PTHR43791">
    <property type="entry name" value="PERMEASE-RELATED"/>
    <property type="match status" value="1"/>
</dbReference>
<dbReference type="GO" id="GO:0022857">
    <property type="term" value="F:transmembrane transporter activity"/>
    <property type="evidence" value="ECO:0007669"/>
    <property type="project" value="InterPro"/>
</dbReference>
<keyword evidence="4 6" id="KW-1133">Transmembrane helix</keyword>
<reference evidence="8" key="2">
    <citation type="submission" date="2023-02" db="EMBL/GenBank/DDBJ databases">
        <authorList>
            <consortium name="DOE Joint Genome Institute"/>
            <person name="Mondo S.J."/>
            <person name="Chang Y."/>
            <person name="Wang Y."/>
            <person name="Ahrendt S."/>
            <person name="Andreopoulos W."/>
            <person name="Barry K."/>
            <person name="Beard J."/>
            <person name="Benny G.L."/>
            <person name="Blankenship S."/>
            <person name="Bonito G."/>
            <person name="Cuomo C."/>
            <person name="Desiro A."/>
            <person name="Gervers K.A."/>
            <person name="Hundley H."/>
            <person name="Kuo A."/>
            <person name="LaButti K."/>
            <person name="Lang B.F."/>
            <person name="Lipzen A."/>
            <person name="O'Donnell K."/>
            <person name="Pangilinan J."/>
            <person name="Reynolds N."/>
            <person name="Sandor L."/>
            <person name="Smith M.W."/>
            <person name="Tsang A."/>
            <person name="Grigoriev I.V."/>
            <person name="Stajich J.E."/>
            <person name="Spatafora J.W."/>
        </authorList>
    </citation>
    <scope>NUCLEOTIDE SEQUENCE</scope>
    <source>
        <strain evidence="8">RSA 2281</strain>
    </source>
</reference>
<feature type="domain" description="Major facilitator superfamily (MFS) profile" evidence="7">
    <location>
        <begin position="1"/>
        <end position="384"/>
    </location>
</feature>
<feature type="transmembrane region" description="Helical" evidence="6">
    <location>
        <begin position="267"/>
        <end position="287"/>
    </location>
</feature>
<keyword evidence="3 6" id="KW-0812">Transmembrane</keyword>
<dbReference type="PANTHER" id="PTHR43791:SF36">
    <property type="entry name" value="TRANSPORTER, PUTATIVE (AFU_ORTHOLOGUE AFUA_6G08340)-RELATED"/>
    <property type="match status" value="1"/>
</dbReference>
<dbReference type="GO" id="GO:0016020">
    <property type="term" value="C:membrane"/>
    <property type="evidence" value="ECO:0007669"/>
    <property type="project" value="UniProtKB-SubCell"/>
</dbReference>
<evidence type="ECO:0000313" key="9">
    <source>
        <dbReference type="Proteomes" id="UP001209540"/>
    </source>
</evidence>
<feature type="transmembrane region" description="Helical" evidence="6">
    <location>
        <begin position="134"/>
        <end position="156"/>
    </location>
</feature>
<keyword evidence="2" id="KW-0813">Transport</keyword>
<dbReference type="InterPro" id="IPR020846">
    <property type="entry name" value="MFS_dom"/>
</dbReference>
<feature type="transmembrane region" description="Helical" evidence="6">
    <location>
        <begin position="40"/>
        <end position="64"/>
    </location>
</feature>
<feature type="transmembrane region" description="Helical" evidence="6">
    <location>
        <begin position="100"/>
        <end position="122"/>
    </location>
</feature>
<dbReference type="InterPro" id="IPR011701">
    <property type="entry name" value="MFS"/>
</dbReference>
<comment type="subcellular location">
    <subcellularLocation>
        <location evidence="1">Membrane</location>
        <topology evidence="1">Multi-pass membrane protein</topology>
    </subcellularLocation>
</comment>
<evidence type="ECO:0000256" key="1">
    <source>
        <dbReference type="ARBA" id="ARBA00004141"/>
    </source>
</evidence>
<sequence length="423" mass="47278">MEDLHLTEAEYRWCLTAPFLLFIVLCIPINLILRRWRPSLLVGCLALTWGGVTMATAGVTNFAGLLVCQIIPGVCSAANSAVQVYYVSLWYRRCESAQRLGWIGIAGSIGASVRGLIALAVTQIPVSNAVRSSWQWLFIIFGIPSVICGTVCLLLLPDSPQSAKFLTDEERRLAIERLRESTSAVYSWSWNQVLSVITDWKLYFYMLLFMTSAIAVSGGRLNLPDIIDGMGNWSAPVSLALTTPPNFIACFVIYLSSWLSDKFSQRAYLLIIMFSVIALGLLMIMFVPDQYIGVRYFAVCLFICGWLGFMPVRGAWCSDNFSGLTRRAVATAILYMSDSAGFVIGGHAYFDPPRYIMGHTIALCSIALSITTAILLRFMLSRVNRNRDQMNQLHCVEKKEQILIQYGGEKIIGDRHPDYRYSL</sequence>
<protein>
    <submittedName>
        <fullName evidence="8">Major facilitator superfamily domain-containing protein</fullName>
    </submittedName>
</protein>
<gene>
    <name evidence="8" type="ORF">BDA99DRAFT_592549</name>
</gene>
<feature type="transmembrane region" description="Helical" evidence="6">
    <location>
        <begin position="202"/>
        <end position="221"/>
    </location>
</feature>
<dbReference type="Pfam" id="PF07690">
    <property type="entry name" value="MFS_1"/>
    <property type="match status" value="1"/>
</dbReference>
<name>A0AAD5P9F3_9FUNG</name>
<evidence type="ECO:0000259" key="7">
    <source>
        <dbReference type="PROSITE" id="PS50850"/>
    </source>
</evidence>
<feature type="transmembrane region" description="Helical" evidence="6">
    <location>
        <begin position="356"/>
        <end position="380"/>
    </location>
</feature>
<dbReference type="AlphaFoldDB" id="A0AAD5P9F3"/>
<accession>A0AAD5P9F3</accession>
<evidence type="ECO:0000313" key="8">
    <source>
        <dbReference type="EMBL" id="KAI9246246.1"/>
    </source>
</evidence>
<dbReference type="Proteomes" id="UP001209540">
    <property type="component" value="Unassembled WGS sequence"/>
</dbReference>
<feature type="transmembrane region" description="Helical" evidence="6">
    <location>
        <begin position="328"/>
        <end position="350"/>
    </location>
</feature>
<keyword evidence="5 6" id="KW-0472">Membrane</keyword>
<evidence type="ECO:0000256" key="6">
    <source>
        <dbReference type="SAM" id="Phobius"/>
    </source>
</evidence>
<feature type="transmembrane region" description="Helical" evidence="6">
    <location>
        <begin position="70"/>
        <end position="88"/>
    </location>
</feature>
<evidence type="ECO:0000256" key="4">
    <source>
        <dbReference type="ARBA" id="ARBA00022989"/>
    </source>
</evidence>
<dbReference type="EMBL" id="JAIXMP010000047">
    <property type="protein sequence ID" value="KAI9246246.1"/>
    <property type="molecule type" value="Genomic_DNA"/>
</dbReference>
<feature type="transmembrane region" description="Helical" evidence="6">
    <location>
        <begin position="233"/>
        <end position="255"/>
    </location>
</feature>
<evidence type="ECO:0000256" key="2">
    <source>
        <dbReference type="ARBA" id="ARBA00022448"/>
    </source>
</evidence>
<reference evidence="8" key="1">
    <citation type="journal article" date="2022" name="IScience">
        <title>Evolution of zygomycete secretomes and the origins of terrestrial fungal ecologies.</title>
        <authorList>
            <person name="Chang Y."/>
            <person name="Wang Y."/>
            <person name="Mondo S."/>
            <person name="Ahrendt S."/>
            <person name="Andreopoulos W."/>
            <person name="Barry K."/>
            <person name="Beard J."/>
            <person name="Benny G.L."/>
            <person name="Blankenship S."/>
            <person name="Bonito G."/>
            <person name="Cuomo C."/>
            <person name="Desiro A."/>
            <person name="Gervers K.A."/>
            <person name="Hundley H."/>
            <person name="Kuo A."/>
            <person name="LaButti K."/>
            <person name="Lang B.F."/>
            <person name="Lipzen A."/>
            <person name="O'Donnell K."/>
            <person name="Pangilinan J."/>
            <person name="Reynolds N."/>
            <person name="Sandor L."/>
            <person name="Smith M.E."/>
            <person name="Tsang A."/>
            <person name="Grigoriev I.V."/>
            <person name="Stajich J.E."/>
            <person name="Spatafora J.W."/>
        </authorList>
    </citation>
    <scope>NUCLEOTIDE SEQUENCE</scope>
    <source>
        <strain evidence="8">RSA 2281</strain>
    </source>
</reference>
<comment type="caution">
    <text evidence="8">The sequence shown here is derived from an EMBL/GenBank/DDBJ whole genome shotgun (WGS) entry which is preliminary data.</text>
</comment>
<dbReference type="Gene3D" id="1.20.1250.20">
    <property type="entry name" value="MFS general substrate transporter like domains"/>
    <property type="match status" value="2"/>
</dbReference>
<evidence type="ECO:0000256" key="3">
    <source>
        <dbReference type="ARBA" id="ARBA00022692"/>
    </source>
</evidence>
<evidence type="ECO:0000256" key="5">
    <source>
        <dbReference type="ARBA" id="ARBA00023136"/>
    </source>
</evidence>